<dbReference type="SUPFAM" id="SSF46955">
    <property type="entry name" value="Putative DNA-binding domain"/>
    <property type="match status" value="1"/>
</dbReference>
<dbReference type="CDD" id="cd00156">
    <property type="entry name" value="REC"/>
    <property type="match status" value="1"/>
</dbReference>
<evidence type="ECO:0000256" key="2">
    <source>
        <dbReference type="PROSITE-ProRule" id="PRU00169"/>
    </source>
</evidence>
<evidence type="ECO:0000313" key="6">
    <source>
        <dbReference type="Proteomes" id="UP000183656"/>
    </source>
</evidence>
<dbReference type="Pfam" id="PF00072">
    <property type="entry name" value="Response_reg"/>
    <property type="match status" value="1"/>
</dbReference>
<evidence type="ECO:0000256" key="3">
    <source>
        <dbReference type="SAM" id="MobiDB-lite"/>
    </source>
</evidence>
<dbReference type="InterPro" id="IPR050595">
    <property type="entry name" value="Bact_response_regulator"/>
</dbReference>
<evidence type="ECO:0000313" key="5">
    <source>
        <dbReference type="EMBL" id="SFU94432.1"/>
    </source>
</evidence>
<dbReference type="OrthoDB" id="5416564at2"/>
<feature type="compositionally biased region" description="Low complexity" evidence="3">
    <location>
        <begin position="66"/>
        <end position="84"/>
    </location>
</feature>
<dbReference type="InterPro" id="IPR041657">
    <property type="entry name" value="HTH_17"/>
</dbReference>
<evidence type="ECO:0000256" key="1">
    <source>
        <dbReference type="ARBA" id="ARBA00022553"/>
    </source>
</evidence>
<dbReference type="SMART" id="SM00448">
    <property type="entry name" value="REC"/>
    <property type="match status" value="1"/>
</dbReference>
<feature type="region of interest" description="Disordered" evidence="3">
    <location>
        <begin position="64"/>
        <end position="92"/>
    </location>
</feature>
<dbReference type="InterPro" id="IPR011006">
    <property type="entry name" value="CheY-like_superfamily"/>
</dbReference>
<dbReference type="InterPro" id="IPR009061">
    <property type="entry name" value="DNA-bd_dom_put_sf"/>
</dbReference>
<dbReference type="Gene3D" id="1.10.1660.10">
    <property type="match status" value="1"/>
</dbReference>
<keyword evidence="6" id="KW-1185">Reference proteome</keyword>
<evidence type="ECO:0000259" key="4">
    <source>
        <dbReference type="PROSITE" id="PS50110"/>
    </source>
</evidence>
<dbReference type="Pfam" id="PF12728">
    <property type="entry name" value="HTH_17"/>
    <property type="match status" value="1"/>
</dbReference>
<feature type="domain" description="Response regulatory" evidence="4">
    <location>
        <begin position="101"/>
        <end position="219"/>
    </location>
</feature>
<reference evidence="5 6" key="1">
    <citation type="submission" date="2016-10" db="EMBL/GenBank/DDBJ databases">
        <authorList>
            <person name="de Groot N.N."/>
        </authorList>
    </citation>
    <scope>NUCLEOTIDE SEQUENCE [LARGE SCALE GENOMIC DNA]</scope>
    <source>
        <strain evidence="5 6">R-24608</strain>
    </source>
</reference>
<dbReference type="EMBL" id="FPBX01000043">
    <property type="protein sequence ID" value="SFU94432.1"/>
    <property type="molecule type" value="Genomic_DNA"/>
</dbReference>
<dbReference type="InterPro" id="IPR010093">
    <property type="entry name" value="SinI_DNA-bd"/>
</dbReference>
<keyword evidence="1 2" id="KW-0597">Phosphoprotein</keyword>
<dbReference type="PANTHER" id="PTHR44591:SF3">
    <property type="entry name" value="RESPONSE REGULATORY DOMAIN-CONTAINING PROTEIN"/>
    <property type="match status" value="1"/>
</dbReference>
<organism evidence="5 6">
    <name type="scientific">Paenacidovorax caeni</name>
    <dbReference type="NCBI Taxonomy" id="343013"/>
    <lineage>
        <taxon>Bacteria</taxon>
        <taxon>Pseudomonadati</taxon>
        <taxon>Pseudomonadota</taxon>
        <taxon>Betaproteobacteria</taxon>
        <taxon>Burkholderiales</taxon>
        <taxon>Comamonadaceae</taxon>
        <taxon>Paenacidovorax</taxon>
    </lineage>
</organism>
<dbReference type="RefSeq" id="WP_054257633.1">
    <property type="nucleotide sequence ID" value="NZ_CYIG01000047.1"/>
</dbReference>
<gene>
    <name evidence="5" type="ORF">SAMN04489707_104316</name>
</gene>
<dbReference type="AlphaFoldDB" id="A0A1I7KAI8"/>
<dbReference type="Gene3D" id="3.40.50.2300">
    <property type="match status" value="1"/>
</dbReference>
<dbReference type="GO" id="GO:0003677">
    <property type="term" value="F:DNA binding"/>
    <property type="evidence" value="ECO:0007669"/>
    <property type="project" value="InterPro"/>
</dbReference>
<name>A0A1I7KAI8_9BURK</name>
<dbReference type="SUPFAM" id="SSF52172">
    <property type="entry name" value="CheY-like"/>
    <property type="match status" value="1"/>
</dbReference>
<dbReference type="NCBIfam" id="TIGR01764">
    <property type="entry name" value="excise"/>
    <property type="match status" value="1"/>
</dbReference>
<dbReference type="PROSITE" id="PS50110">
    <property type="entry name" value="RESPONSE_REGULATORY"/>
    <property type="match status" value="1"/>
</dbReference>
<sequence>METNLLNTLPEECSTRDVAQALGLAVRSVQLMVDRGELQAWKTPGGHRRITRASVQQWLESHQSHPTAAAAVTAQPTATAGAPKPSSPGKDANALALRRPRVLLIEDSAHFQNLVRLLVAHNFPHVDLHVAEDGFVGLAMAGELQPDVLLVDILLPGIDGATLIARLRSHPQFQRSRLIVVTSLDEAQRGVYAFALTGLPVVHKPQMVQELPRLLKACLEGSG</sequence>
<protein>
    <submittedName>
        <fullName evidence="5">DNA binding domain-containing protein, excisionase family</fullName>
    </submittedName>
</protein>
<accession>A0A1I7KAI8</accession>
<dbReference type="STRING" id="343013.SAMN04489707_104316"/>
<dbReference type="Proteomes" id="UP000183656">
    <property type="component" value="Unassembled WGS sequence"/>
</dbReference>
<dbReference type="InterPro" id="IPR001789">
    <property type="entry name" value="Sig_transdc_resp-reg_receiver"/>
</dbReference>
<dbReference type="PANTHER" id="PTHR44591">
    <property type="entry name" value="STRESS RESPONSE REGULATOR PROTEIN 1"/>
    <property type="match status" value="1"/>
</dbReference>
<feature type="modified residue" description="4-aspartylphosphate" evidence="2">
    <location>
        <position position="152"/>
    </location>
</feature>
<dbReference type="GO" id="GO:0000160">
    <property type="term" value="P:phosphorelay signal transduction system"/>
    <property type="evidence" value="ECO:0007669"/>
    <property type="project" value="InterPro"/>
</dbReference>
<proteinExistence type="predicted"/>